<dbReference type="Pfam" id="PF17649">
    <property type="entry name" value="VPS38"/>
    <property type="match status" value="1"/>
</dbReference>
<feature type="region of interest" description="Disordered" evidence="3">
    <location>
        <begin position="753"/>
        <end position="843"/>
    </location>
</feature>
<feature type="compositionally biased region" description="Acidic residues" evidence="3">
    <location>
        <begin position="791"/>
        <end position="808"/>
    </location>
</feature>
<feature type="region of interest" description="Disordered" evidence="3">
    <location>
        <begin position="82"/>
        <end position="112"/>
    </location>
</feature>
<dbReference type="GO" id="GO:0005768">
    <property type="term" value="C:endosome"/>
    <property type="evidence" value="ECO:0007669"/>
    <property type="project" value="TreeGrafter"/>
</dbReference>
<evidence type="ECO:0000313" key="5">
    <source>
        <dbReference type="Proteomes" id="UP001165120"/>
    </source>
</evidence>
<feature type="coiled-coil region" evidence="2">
    <location>
        <begin position="455"/>
        <end position="482"/>
    </location>
</feature>
<comment type="caution">
    <text evidence="4">The sequence shown here is derived from an EMBL/GenBank/DDBJ whole genome shotgun (WGS) entry which is preliminary data.</text>
</comment>
<evidence type="ECO:0000256" key="3">
    <source>
        <dbReference type="SAM" id="MobiDB-lite"/>
    </source>
</evidence>
<dbReference type="GO" id="GO:0035493">
    <property type="term" value="P:SNARE complex assembly"/>
    <property type="evidence" value="ECO:0007669"/>
    <property type="project" value="TreeGrafter"/>
</dbReference>
<evidence type="ECO:0000256" key="1">
    <source>
        <dbReference type="ARBA" id="ARBA00023054"/>
    </source>
</evidence>
<proteinExistence type="predicted"/>
<sequence>MSSVPNLNRIFQRKDLNSLKYEDDYSFLIKNTERRLRHIRSIRIRNIKLTEIQVSKNWKANRETNSNSSIIKKRIVEFSNNTIDKQQKSDQDDGKLSNNDRHGSISIPRSKGLNRKLTKSFTDLTHASSMFELKKEKPKLSFNDAEITSNDKAGDLIEHAVAPPPPPVVNNDGGNSYDNNIQEAEENNQLNNEAYYNANTNKVSSFDSKEMILGLSDPIERQLRLQQINKKSFVSSFISLHEIFSDSPFFVSEIQKDTMNPDFQEFDFKNINSVSNIKSLTLKVWSKSMIGSELRNKWKLLLDINFKLSFMVYIGKDIDLINKTFINTDNLLIIELSDDSYYIILPEFETIEEEYYFTDLIIKSRKFSQQEYYNHLHHNLERTATYDQIMKLNNLQYCIKDLQFSNNSLREKIEIGLSKKNKFENYKIEVEVNLKNLEPILLQNKKRNEIIGKRIEFLKNLIHEKQAKIKKIEENHHDDNNDGELNSEKLIIQTDKMLKKLEIVKNGIQIERSRISNILETIFPINPIYNKTYEFEIFGLTLPLSFNNKYIITKSRSTEIAALLCYIVQLVKALALYLDIPLRYPIEAFGCHSYIIDPISNLKSNVSRVYPLWIKENIMYRFEYGLLLLQKNVEQLMESYGLKTVDGGRNILGNLKILLICLSSLAGNTTSNGNNKILRNNSNNNNNNNTATIGSIISNIDINNGSNNNSLRKDSFNSYLSNSLNSNSFKNAISFTSPSSGLGISSNTSGNKITNGSGNGKSDSGYHGTGYDDTNSTNGGAGFDDYKNVDDHDDDDDDDDGLNLDEINDLSPNLPHPYRNNSKLFSNGTRNVTTTSNGRKSSVNSISTSITTAAPAQATIYDDIYNEAELNSKLLNRSMFKVRKKLSSLTLQ</sequence>
<dbReference type="GO" id="GO:0000149">
    <property type="term" value="F:SNARE binding"/>
    <property type="evidence" value="ECO:0007669"/>
    <property type="project" value="TreeGrafter"/>
</dbReference>
<dbReference type="AlphaFoldDB" id="A0A9W6SY15"/>
<name>A0A9W6SY15_CANBO</name>
<protein>
    <submittedName>
        <fullName evidence="4">Unnamed protein product</fullName>
    </submittedName>
</protein>
<keyword evidence="1 2" id="KW-0175">Coiled coil</keyword>
<reference evidence="4" key="1">
    <citation type="submission" date="2023-04" db="EMBL/GenBank/DDBJ databases">
        <title>Candida boidinii NBRC 10035.</title>
        <authorList>
            <person name="Ichikawa N."/>
            <person name="Sato H."/>
            <person name="Tonouchi N."/>
        </authorList>
    </citation>
    <scope>NUCLEOTIDE SEQUENCE</scope>
    <source>
        <strain evidence="4">NBRC 10035</strain>
    </source>
</reference>
<accession>A0A9W6SY15</accession>
<gene>
    <name evidence="4" type="ORF">Cboi02_000240700</name>
</gene>
<evidence type="ECO:0000313" key="4">
    <source>
        <dbReference type="EMBL" id="GME69569.1"/>
    </source>
</evidence>
<organism evidence="4 5">
    <name type="scientific">Candida boidinii</name>
    <name type="common">Yeast</name>
    <dbReference type="NCBI Taxonomy" id="5477"/>
    <lineage>
        <taxon>Eukaryota</taxon>
        <taxon>Fungi</taxon>
        <taxon>Dikarya</taxon>
        <taxon>Ascomycota</taxon>
        <taxon>Saccharomycotina</taxon>
        <taxon>Pichiomycetes</taxon>
        <taxon>Pichiales</taxon>
        <taxon>Pichiaceae</taxon>
        <taxon>Ogataea</taxon>
        <taxon>Ogataea/Candida clade</taxon>
    </lineage>
</organism>
<feature type="compositionally biased region" description="Polar residues" evidence="3">
    <location>
        <begin position="819"/>
        <end position="843"/>
    </location>
</feature>
<keyword evidence="5" id="KW-1185">Reference proteome</keyword>
<dbReference type="GO" id="GO:0034272">
    <property type="term" value="C:phosphatidylinositol 3-kinase complex, class III, type II"/>
    <property type="evidence" value="ECO:0007669"/>
    <property type="project" value="InterPro"/>
</dbReference>
<evidence type="ECO:0000256" key="2">
    <source>
        <dbReference type="SAM" id="Coils"/>
    </source>
</evidence>
<dbReference type="Proteomes" id="UP001165120">
    <property type="component" value="Unassembled WGS sequence"/>
</dbReference>
<dbReference type="GO" id="GO:0000323">
    <property type="term" value="C:lytic vacuole"/>
    <property type="evidence" value="ECO:0007669"/>
    <property type="project" value="TreeGrafter"/>
</dbReference>
<feature type="compositionally biased region" description="Basic and acidic residues" evidence="3">
    <location>
        <begin position="85"/>
        <end position="103"/>
    </location>
</feature>
<dbReference type="PANTHER" id="PTHR15157:SF5">
    <property type="entry name" value="UV RADIATION RESISTANCE-ASSOCIATED GENE PROTEIN"/>
    <property type="match status" value="1"/>
</dbReference>
<dbReference type="PANTHER" id="PTHR15157">
    <property type="entry name" value="UV RADIATION RESISTANCE-ASSOCIATED GENE PROTEIN"/>
    <property type="match status" value="1"/>
</dbReference>
<feature type="compositionally biased region" description="Polar residues" evidence="3">
    <location>
        <begin position="753"/>
        <end position="762"/>
    </location>
</feature>
<dbReference type="InterPro" id="IPR040939">
    <property type="entry name" value="Vps38"/>
</dbReference>
<dbReference type="EMBL" id="BSXN01000711">
    <property type="protein sequence ID" value="GME69569.1"/>
    <property type="molecule type" value="Genomic_DNA"/>
</dbReference>